<name>A0A8H7ZBB3_9ASCO</name>
<dbReference type="AlphaFoldDB" id="A0A8H7ZBB3"/>
<proteinExistence type="predicted"/>
<keyword evidence="2" id="KW-1185">Reference proteome</keyword>
<organism evidence="1 2">
    <name type="scientific">Candida metapsilosis</name>
    <dbReference type="NCBI Taxonomy" id="273372"/>
    <lineage>
        <taxon>Eukaryota</taxon>
        <taxon>Fungi</taxon>
        <taxon>Dikarya</taxon>
        <taxon>Ascomycota</taxon>
        <taxon>Saccharomycotina</taxon>
        <taxon>Pichiomycetes</taxon>
        <taxon>Debaryomycetaceae</taxon>
        <taxon>Candida/Lodderomyces clade</taxon>
        <taxon>Candida</taxon>
    </lineage>
</organism>
<dbReference type="OrthoDB" id="10065929at2759"/>
<evidence type="ECO:0000313" key="1">
    <source>
        <dbReference type="EMBL" id="KAG5418693.1"/>
    </source>
</evidence>
<gene>
    <name evidence="1" type="ORF">I9W82_003411</name>
</gene>
<reference evidence="1 2" key="1">
    <citation type="submission" date="2020-12" db="EMBL/GenBank/DDBJ databases">
        <title>Effect of drift, selection, and recombination on the evolution of hybrid genomes in Candida yeast pathogens.</title>
        <authorList>
            <person name="Mixao V."/>
            <person name="Ksiezopolska E."/>
            <person name="Saus E."/>
            <person name="Boekhout T."/>
            <person name="Gacser A."/>
            <person name="Gabaldon T."/>
        </authorList>
    </citation>
    <scope>NUCLEOTIDE SEQUENCE [LARGE SCALE GENOMIC DNA]</scope>
    <source>
        <strain evidence="1 2">BP57</strain>
    </source>
</reference>
<dbReference type="Proteomes" id="UP000669133">
    <property type="component" value="Unassembled WGS sequence"/>
</dbReference>
<dbReference type="EMBL" id="JAEOAQ010000004">
    <property type="protein sequence ID" value="KAG5418693.1"/>
    <property type="molecule type" value="Genomic_DNA"/>
</dbReference>
<dbReference type="GeneID" id="93652040"/>
<accession>A0A8H7ZBB3</accession>
<sequence>MSNCRQQKSTQDDPKCKATKALEYFLRQEKLNKPVPFLQVALKYDLDSDALRICIVEGSEIISKLMTFTIGEEYGICAYLFYRARSGYVVNRKVLMNIGKELVLHLNKPKERCKVGKAWATLFLKRYPELLELNKLVITEECVCVPYYDEIEGWFEKFYNLKTEHQVKPERIYCVDWIPFMRYQKDHKCECWLPKDAPEWNFGTSSTGSIYSDTALKWLKETFIPETSAGKDNEPVILLSHLHSVCNKSFLKVCEEFNIVYVPYPEYSNEVCNPFRKLYFFWPEVELNEDLFRAESNINGDDKSRAALIAALMQSTMFSKDNILDAWYDVGLEPYNPQEVLSRAELKRNPLELVSRKPAWVQEPDTASKAVQIICDADESEGEMFARLVELSFRQNNHLDSLKTFKKLCELDERDPSKWGKLRYLPAKWAQILGSEC</sequence>
<comment type="caution">
    <text evidence="1">The sequence shown here is derived from an EMBL/GenBank/DDBJ whole genome shotgun (WGS) entry which is preliminary data.</text>
</comment>
<evidence type="ECO:0000313" key="2">
    <source>
        <dbReference type="Proteomes" id="UP000669133"/>
    </source>
</evidence>
<dbReference type="RefSeq" id="XP_067547809.1">
    <property type="nucleotide sequence ID" value="XM_067692374.1"/>
</dbReference>
<protein>
    <submittedName>
        <fullName evidence="1">Uncharacterized protein</fullName>
    </submittedName>
</protein>